<protein>
    <recommendedName>
        <fullName evidence="2">histidine kinase</fullName>
        <ecNumber evidence="2">2.7.13.3</ecNumber>
    </recommendedName>
</protein>
<dbReference type="Proteomes" id="UP001305815">
    <property type="component" value="Chromosome"/>
</dbReference>
<sequence>MNQKRAGKMGWLLWTFMAALGAAFLWIVWHEIPWANVRYSLTAVIAGMFLLFLLLSFRQRRQIAFFADTLCETMDRLMADRKMEQYQPYDDSLTSKVQEKMIQFYDRANETKRQSQRERETLQAIVSDISHQVKTPVANIRMFAGILQRHELSEERKTG</sequence>
<feature type="transmembrane region" description="Helical" evidence="3">
    <location>
        <begin position="35"/>
        <end position="55"/>
    </location>
</feature>
<feature type="transmembrane region" description="Helical" evidence="3">
    <location>
        <begin position="12"/>
        <end position="29"/>
    </location>
</feature>
<evidence type="ECO:0000259" key="4">
    <source>
        <dbReference type="Pfam" id="PF00512"/>
    </source>
</evidence>
<dbReference type="EMBL" id="AP027742">
    <property type="protein sequence ID" value="BDZ78338.1"/>
    <property type="molecule type" value="Genomic_DNA"/>
</dbReference>
<keyword evidence="6" id="KW-1185">Reference proteome</keyword>
<dbReference type="RefSeq" id="WP_316265389.1">
    <property type="nucleotide sequence ID" value="NZ_AP027742.1"/>
</dbReference>
<feature type="domain" description="Signal transduction histidine kinase dimerisation/phosphoacceptor" evidence="4">
    <location>
        <begin position="123"/>
        <end position="157"/>
    </location>
</feature>
<keyword evidence="3" id="KW-1133">Transmembrane helix</keyword>
<comment type="catalytic activity">
    <reaction evidence="1">
        <text>ATP + protein L-histidine = ADP + protein N-phospho-L-histidine.</text>
        <dbReference type="EC" id="2.7.13.3"/>
    </reaction>
</comment>
<keyword evidence="3" id="KW-0812">Transmembrane</keyword>
<organism evidence="5 6">
    <name type="scientific">Claveliimonas bilis</name>
    <dbReference type="NCBI Taxonomy" id="3028070"/>
    <lineage>
        <taxon>Bacteria</taxon>
        <taxon>Bacillati</taxon>
        <taxon>Bacillota</taxon>
        <taxon>Clostridia</taxon>
        <taxon>Lachnospirales</taxon>
        <taxon>Lachnospiraceae</taxon>
        <taxon>Claveliimonas</taxon>
    </lineage>
</organism>
<reference evidence="6" key="1">
    <citation type="journal article" date="2023" name="Int. J. Syst. Evol. Microbiol.">
        <title>Claveliimonas bilis gen. nov., sp. nov., deoxycholic acid-producing bacteria isolated from human faeces, and reclassification of Sellimonas monacensis Zenner et al. 2021 as Claveliimonas monacensis comb. nov.</title>
        <authorList>
            <person name="Hisatomi A."/>
            <person name="Kastawa N.W.E.P.G."/>
            <person name="Song I."/>
            <person name="Ohkuma M."/>
            <person name="Fukiya S."/>
            <person name="Sakamoto M."/>
        </authorList>
    </citation>
    <scope>NUCLEOTIDE SEQUENCE [LARGE SCALE GENOMIC DNA]</scope>
    <source>
        <strain evidence="6">12BBH14</strain>
    </source>
</reference>
<name>A0ABN6YY65_9FIRM</name>
<keyword evidence="3" id="KW-0472">Membrane</keyword>
<dbReference type="InterPro" id="IPR036097">
    <property type="entry name" value="HisK_dim/P_sf"/>
</dbReference>
<evidence type="ECO:0000313" key="5">
    <source>
        <dbReference type="EMBL" id="BDZ78338.1"/>
    </source>
</evidence>
<evidence type="ECO:0000313" key="6">
    <source>
        <dbReference type="Proteomes" id="UP001305815"/>
    </source>
</evidence>
<proteinExistence type="predicted"/>
<gene>
    <name evidence="5" type="ORF">Lac1_25210</name>
</gene>
<dbReference type="SUPFAM" id="SSF47384">
    <property type="entry name" value="Homodimeric domain of signal transducing histidine kinase"/>
    <property type="match status" value="1"/>
</dbReference>
<evidence type="ECO:0000256" key="1">
    <source>
        <dbReference type="ARBA" id="ARBA00000085"/>
    </source>
</evidence>
<dbReference type="Gene3D" id="1.10.287.130">
    <property type="match status" value="1"/>
</dbReference>
<evidence type="ECO:0000256" key="3">
    <source>
        <dbReference type="SAM" id="Phobius"/>
    </source>
</evidence>
<dbReference type="InterPro" id="IPR003661">
    <property type="entry name" value="HisK_dim/P_dom"/>
</dbReference>
<evidence type="ECO:0000256" key="2">
    <source>
        <dbReference type="ARBA" id="ARBA00012438"/>
    </source>
</evidence>
<dbReference type="Pfam" id="PF00512">
    <property type="entry name" value="HisKA"/>
    <property type="match status" value="1"/>
</dbReference>
<dbReference type="EC" id="2.7.13.3" evidence="2"/>
<accession>A0ABN6YY65</accession>
<dbReference type="CDD" id="cd00082">
    <property type="entry name" value="HisKA"/>
    <property type="match status" value="1"/>
</dbReference>